<comment type="caution">
    <text evidence="2">The sequence shown here is derived from an EMBL/GenBank/DDBJ whole genome shotgun (WGS) entry which is preliminary data.</text>
</comment>
<reference evidence="2 3" key="1">
    <citation type="journal article" date="2015" name="Nature">
        <title>rRNA introns, odd ribosomes, and small enigmatic genomes across a large radiation of phyla.</title>
        <authorList>
            <person name="Brown C.T."/>
            <person name="Hug L.A."/>
            <person name="Thomas B.C."/>
            <person name="Sharon I."/>
            <person name="Castelle C.J."/>
            <person name="Singh A."/>
            <person name="Wilkins M.J."/>
            <person name="Williams K.H."/>
            <person name="Banfield J.F."/>
        </authorList>
    </citation>
    <scope>NUCLEOTIDE SEQUENCE [LARGE SCALE GENOMIC DNA]</scope>
</reference>
<dbReference type="AlphaFoldDB" id="A0A0G1D040"/>
<feature type="transmembrane region" description="Helical" evidence="1">
    <location>
        <begin position="112"/>
        <end position="128"/>
    </location>
</feature>
<evidence type="ECO:0008006" key="4">
    <source>
        <dbReference type="Google" id="ProtNLM"/>
    </source>
</evidence>
<keyword evidence="1" id="KW-0812">Transmembrane</keyword>
<gene>
    <name evidence="2" type="ORF">UV33_C0032G0004</name>
</gene>
<evidence type="ECO:0000313" key="2">
    <source>
        <dbReference type="EMBL" id="KKS64221.1"/>
    </source>
</evidence>
<keyword evidence="1" id="KW-0472">Membrane</keyword>
<evidence type="ECO:0000313" key="3">
    <source>
        <dbReference type="Proteomes" id="UP000034135"/>
    </source>
</evidence>
<organism evidence="2 3">
    <name type="scientific">Candidatus Daviesbacteria bacterium GW2011_GWA1_42_6</name>
    <dbReference type="NCBI Taxonomy" id="1618420"/>
    <lineage>
        <taxon>Bacteria</taxon>
        <taxon>Candidatus Daviesiibacteriota</taxon>
    </lineage>
</organism>
<feature type="transmembrane region" description="Helical" evidence="1">
    <location>
        <begin position="134"/>
        <end position="150"/>
    </location>
</feature>
<name>A0A0G1D040_9BACT</name>
<accession>A0A0G1D040</accession>
<dbReference type="EMBL" id="LCEB01000032">
    <property type="protein sequence ID" value="KKS64221.1"/>
    <property type="molecule type" value="Genomic_DNA"/>
</dbReference>
<feature type="transmembrane region" description="Helical" evidence="1">
    <location>
        <begin position="84"/>
        <end position="105"/>
    </location>
</feature>
<evidence type="ECO:0000256" key="1">
    <source>
        <dbReference type="SAM" id="Phobius"/>
    </source>
</evidence>
<dbReference type="Proteomes" id="UP000034135">
    <property type="component" value="Unassembled WGS sequence"/>
</dbReference>
<sequence>MKPKHFLPVLLILIVIPAYLFRINLLPANVTGDEITYLGDVYRIIYSPQTVNPLTLMGDGSQPATNFYWMAFWIQNVGLQNSILGMRLSTAILSIFGIIAFYYLLSRRIPPFLSFFTSLLLATSVWYMNFARSGWFNLGAVLWGLLMVFYI</sequence>
<proteinExistence type="predicted"/>
<protein>
    <recommendedName>
        <fullName evidence="4">Glycosyltransferase RgtA/B/C/D-like domain-containing protein</fullName>
    </recommendedName>
</protein>
<keyword evidence="1" id="KW-1133">Transmembrane helix</keyword>